<dbReference type="PANTHER" id="PTHR43094">
    <property type="entry name" value="AMINOTRANSFERASE"/>
    <property type="match status" value="1"/>
</dbReference>
<keyword evidence="5" id="KW-0032">Aminotransferase</keyword>
<name>A0A0P0JAC6_BLAVI</name>
<dbReference type="KEGG" id="bvr:BVIR_2851"/>
<dbReference type="InterPro" id="IPR005814">
    <property type="entry name" value="Aminotrans_3"/>
</dbReference>
<proteinExistence type="inferred from homology"/>
<evidence type="ECO:0000256" key="1">
    <source>
        <dbReference type="ARBA" id="ARBA00001933"/>
    </source>
</evidence>
<dbReference type="STRING" id="1079.BVIR_2851"/>
<dbReference type="PANTHER" id="PTHR43094:SF1">
    <property type="entry name" value="AMINOTRANSFERASE CLASS-III"/>
    <property type="match status" value="1"/>
</dbReference>
<keyword evidence="5" id="KW-0808">Transferase</keyword>
<dbReference type="EMBL" id="LN907867">
    <property type="protein sequence ID" value="CUU43278.1"/>
    <property type="molecule type" value="Genomic_DNA"/>
</dbReference>
<evidence type="ECO:0000313" key="5">
    <source>
        <dbReference type="EMBL" id="CUU43278.1"/>
    </source>
</evidence>
<gene>
    <name evidence="5" type="primary">bioA</name>
    <name evidence="5" type="ORF">BVIRIDIS_22960</name>
</gene>
<dbReference type="GO" id="GO:0004015">
    <property type="term" value="F:adenosylmethionine-8-amino-7-oxononanoate transaminase activity"/>
    <property type="evidence" value="ECO:0007669"/>
    <property type="project" value="UniProtKB-EC"/>
</dbReference>
<organism evidence="5 6">
    <name type="scientific">Blastochloris viridis</name>
    <name type="common">Rhodopseudomonas viridis</name>
    <dbReference type="NCBI Taxonomy" id="1079"/>
    <lineage>
        <taxon>Bacteria</taxon>
        <taxon>Pseudomonadati</taxon>
        <taxon>Pseudomonadota</taxon>
        <taxon>Alphaproteobacteria</taxon>
        <taxon>Hyphomicrobiales</taxon>
        <taxon>Blastochloridaceae</taxon>
        <taxon>Blastochloris</taxon>
    </lineage>
</organism>
<sequence>MSTEFPEIGGTQDVFYGRPPAVPLPMMARAEGIRFWDEAGKEYIDASSGPMVSALGHCNPNVVAAMSRQALRLDYAYPQIARSRSNLDYAARLSAMAGPGFERVNFASGGSEAIDNALKFARQYALATNQASRRRIISLDPSYHGATIASLAAGGNDTLRPFFDGFAVMAQTIRAPVTYRLNPGETPESSAAASARELEDTIVALGPETVLAFLIEPVGGVSTGAVVPPAGFFTAIRDICTRHGVFLIFDEAICGAGRTGTFFAAHHWPDVRPDIIVQAKGLGAGYAPLAAMLVSATHADTLARLTGFNFSYSYNANPVSCAVGLAVLDEFDRLDLCANAIRRGAELRTGLEALKESCPLVGDVRGLGMLLAVELVADKATKAPLQQEFRALDRLRRHALDLGLLIYARETAGGRFGQWFMVAPPLVATHEDTDLILERIARLLDRVASDAVAARLL</sequence>
<dbReference type="Pfam" id="PF00202">
    <property type="entry name" value="Aminotran_3"/>
    <property type="match status" value="1"/>
</dbReference>
<dbReference type="PATRIC" id="fig|1079.6.peg.2993"/>
<evidence type="ECO:0000256" key="4">
    <source>
        <dbReference type="RuleBase" id="RU003560"/>
    </source>
</evidence>
<dbReference type="AlphaFoldDB" id="A0A0P0JAC6"/>
<dbReference type="EC" id="2.6.1.62" evidence="5"/>
<dbReference type="InterPro" id="IPR049704">
    <property type="entry name" value="Aminotrans_3_PPA_site"/>
</dbReference>
<protein>
    <submittedName>
        <fullName evidence="5">Adenosylmethionine-8-amino-7-oxononanoate aminotransferase</fullName>
        <ecNumber evidence="5">2.6.1.62</ecNumber>
    </submittedName>
</protein>
<comment type="cofactor">
    <cofactor evidence="1">
        <name>pyridoxal 5'-phosphate</name>
        <dbReference type="ChEBI" id="CHEBI:597326"/>
    </cofactor>
</comment>
<accession>A0A0P0JAC6</accession>
<dbReference type="OrthoDB" id="9801834at2"/>
<dbReference type="RefSeq" id="WP_055038908.1">
    <property type="nucleotide sequence ID" value="NZ_AP014854.2"/>
</dbReference>
<dbReference type="InterPro" id="IPR015422">
    <property type="entry name" value="PyrdxlP-dep_Trfase_small"/>
</dbReference>
<evidence type="ECO:0000313" key="6">
    <source>
        <dbReference type="Proteomes" id="UP000065734"/>
    </source>
</evidence>
<keyword evidence="6" id="KW-1185">Reference proteome</keyword>
<evidence type="ECO:0000256" key="2">
    <source>
        <dbReference type="ARBA" id="ARBA00008954"/>
    </source>
</evidence>
<reference evidence="6" key="1">
    <citation type="journal article" date="2016" name="Genome Announc.">
        <title>Revised genome sequence of the purple photosynthetic bacterium Blastochloris viridis.</title>
        <authorList>
            <person name="Liu L.N."/>
            <person name="Faulkner M."/>
            <person name="Liu X."/>
            <person name="Huang F."/>
            <person name="Darby A.C."/>
            <person name="Hall N."/>
        </authorList>
    </citation>
    <scope>NUCLEOTIDE SEQUENCE [LARGE SCALE GENOMIC DNA]</scope>
    <source>
        <strain evidence="6">ATCC 19567 / DSM 133 / F</strain>
    </source>
</reference>
<dbReference type="InterPro" id="IPR015421">
    <property type="entry name" value="PyrdxlP-dep_Trfase_major"/>
</dbReference>
<dbReference type="Gene3D" id="3.40.640.10">
    <property type="entry name" value="Type I PLP-dependent aspartate aminotransferase-like (Major domain)"/>
    <property type="match status" value="1"/>
</dbReference>
<dbReference type="SUPFAM" id="SSF53383">
    <property type="entry name" value="PLP-dependent transferases"/>
    <property type="match status" value="1"/>
</dbReference>
<dbReference type="PROSITE" id="PS00600">
    <property type="entry name" value="AA_TRANSFER_CLASS_3"/>
    <property type="match status" value="1"/>
</dbReference>
<dbReference type="Gene3D" id="3.90.1150.10">
    <property type="entry name" value="Aspartate Aminotransferase, domain 1"/>
    <property type="match status" value="1"/>
</dbReference>
<evidence type="ECO:0000256" key="3">
    <source>
        <dbReference type="ARBA" id="ARBA00022898"/>
    </source>
</evidence>
<dbReference type="CDD" id="cd00610">
    <property type="entry name" value="OAT_like"/>
    <property type="match status" value="1"/>
</dbReference>
<dbReference type="Proteomes" id="UP000065734">
    <property type="component" value="Chromosome I"/>
</dbReference>
<keyword evidence="3 4" id="KW-0663">Pyridoxal phosphate</keyword>
<comment type="similarity">
    <text evidence="2 4">Belongs to the class-III pyridoxal-phosphate-dependent aminotransferase family.</text>
</comment>
<dbReference type="InterPro" id="IPR015424">
    <property type="entry name" value="PyrdxlP-dep_Trfase"/>
</dbReference>
<dbReference type="GO" id="GO:0030170">
    <property type="term" value="F:pyridoxal phosphate binding"/>
    <property type="evidence" value="ECO:0007669"/>
    <property type="project" value="InterPro"/>
</dbReference>